<reference evidence="2 3" key="1">
    <citation type="submission" date="2022-08" db="EMBL/GenBank/DDBJ databases">
        <authorList>
            <person name="Li F."/>
        </authorList>
    </citation>
    <scope>NUCLEOTIDE SEQUENCE [LARGE SCALE GENOMIC DNA]</scope>
    <source>
        <strain evidence="2 3">10F1B-8-1</strain>
    </source>
</reference>
<evidence type="ECO:0000313" key="3">
    <source>
        <dbReference type="Proteomes" id="UP001205337"/>
    </source>
</evidence>
<name>A0ABT1ZE05_9MICO</name>
<accession>A0ABT1ZE05</accession>
<gene>
    <name evidence="2" type="ORF">NUH29_05155</name>
</gene>
<organism evidence="2 3">
    <name type="scientific">Protaetiibacter mangrovi</name>
    <dbReference type="NCBI Taxonomy" id="2970926"/>
    <lineage>
        <taxon>Bacteria</taxon>
        <taxon>Bacillati</taxon>
        <taxon>Actinomycetota</taxon>
        <taxon>Actinomycetes</taxon>
        <taxon>Micrococcales</taxon>
        <taxon>Microbacteriaceae</taxon>
        <taxon>Protaetiibacter</taxon>
    </lineage>
</organism>
<dbReference type="EMBL" id="JANTHX010000005">
    <property type="protein sequence ID" value="MCS0498937.1"/>
    <property type="molecule type" value="Genomic_DNA"/>
</dbReference>
<dbReference type="RefSeq" id="WP_258797953.1">
    <property type="nucleotide sequence ID" value="NZ_JANTHX010000005.1"/>
</dbReference>
<dbReference type="Proteomes" id="UP001205337">
    <property type="component" value="Unassembled WGS sequence"/>
</dbReference>
<evidence type="ECO:0000256" key="1">
    <source>
        <dbReference type="SAM" id="Phobius"/>
    </source>
</evidence>
<keyword evidence="1" id="KW-1133">Transmembrane helix</keyword>
<feature type="transmembrane region" description="Helical" evidence="1">
    <location>
        <begin position="27"/>
        <end position="47"/>
    </location>
</feature>
<sequence length="77" mass="8307">MLHILWAATPTPSPTPAFDENLVTPGVVGFFVTLGLIIATIGLLISLNRRIRRVNNRAAIAEQLDAEEAAAEDRPEA</sequence>
<evidence type="ECO:0000313" key="2">
    <source>
        <dbReference type="EMBL" id="MCS0498937.1"/>
    </source>
</evidence>
<protein>
    <submittedName>
        <fullName evidence="2">Uncharacterized protein</fullName>
    </submittedName>
</protein>
<keyword evidence="1" id="KW-0472">Membrane</keyword>
<proteinExistence type="predicted"/>
<comment type="caution">
    <text evidence="2">The sequence shown here is derived from an EMBL/GenBank/DDBJ whole genome shotgun (WGS) entry which is preliminary data.</text>
</comment>
<keyword evidence="1" id="KW-0812">Transmembrane</keyword>
<keyword evidence="3" id="KW-1185">Reference proteome</keyword>